<feature type="transmembrane region" description="Helical" evidence="6">
    <location>
        <begin position="269"/>
        <end position="291"/>
    </location>
</feature>
<feature type="transmembrane region" description="Helical" evidence="6">
    <location>
        <begin position="300"/>
        <end position="318"/>
    </location>
</feature>
<evidence type="ECO:0000256" key="1">
    <source>
        <dbReference type="ARBA" id="ARBA00004651"/>
    </source>
</evidence>
<dbReference type="InterPro" id="IPR011701">
    <property type="entry name" value="MFS"/>
</dbReference>
<dbReference type="PANTHER" id="PTHR23523:SF2">
    <property type="entry name" value="2-NITROIMIDAZOLE TRANSPORTER"/>
    <property type="match status" value="1"/>
</dbReference>
<evidence type="ECO:0000256" key="6">
    <source>
        <dbReference type="SAM" id="Phobius"/>
    </source>
</evidence>
<dbReference type="EMBL" id="JBHSRD010000002">
    <property type="protein sequence ID" value="MFC6005883.1"/>
    <property type="molecule type" value="Genomic_DNA"/>
</dbReference>
<evidence type="ECO:0000313" key="8">
    <source>
        <dbReference type="EMBL" id="MFC6005883.1"/>
    </source>
</evidence>
<sequence>MSTRPADAGSTRPGRTPHPDAQHRDALHGSVLMLVTVLLVALNLRLAITSLPPLVERIGADLDLNRTWTGALTTLPVLCMGVFAPVAQRMAHRWGRESAVAAALAVLAVGSTLRLGGEHVPLLYLGTLLAGFGIAVGGTITPGIIKEFFSEHVALVTAGYMLAMMGGAAAASALSVPLADAFGSWPQSLAFWGLFAVVALAFCWPVGRRANRHRRAVDEPAETRLPLPWRYTTAWLVVVYMSLQSWQFYGQLAWIAPFYESHGWTATDAGLLLAVFSATQVVSGVAAPVVAHRLPDRRPMLLCSVVAVALGVGGMLVAPDAAPWIWVGLVGLGLGSGFALGLVLFSDYSVSPAASARLSAMVFLVSYSVASLSPTVIGALRDATGSYQVPFAMLLVLLVPQGAAAFMLRPGRTRTP</sequence>
<feature type="transmembrane region" description="Helical" evidence="6">
    <location>
        <begin position="228"/>
        <end position="249"/>
    </location>
</feature>
<evidence type="ECO:0000256" key="2">
    <source>
        <dbReference type="ARBA" id="ARBA00022692"/>
    </source>
</evidence>
<evidence type="ECO:0000256" key="4">
    <source>
        <dbReference type="ARBA" id="ARBA00023136"/>
    </source>
</evidence>
<dbReference type="SUPFAM" id="SSF103473">
    <property type="entry name" value="MFS general substrate transporter"/>
    <property type="match status" value="1"/>
</dbReference>
<accession>A0ABW1JAR9</accession>
<comment type="caution">
    <text evidence="8">The sequence shown here is derived from an EMBL/GenBank/DDBJ whole genome shotgun (WGS) entry which is preliminary data.</text>
</comment>
<organism evidence="8 9">
    <name type="scientific">Angustibacter luteus</name>
    <dbReference type="NCBI Taxonomy" id="658456"/>
    <lineage>
        <taxon>Bacteria</taxon>
        <taxon>Bacillati</taxon>
        <taxon>Actinomycetota</taxon>
        <taxon>Actinomycetes</taxon>
        <taxon>Kineosporiales</taxon>
        <taxon>Kineosporiaceae</taxon>
    </lineage>
</organism>
<feature type="region of interest" description="Disordered" evidence="5">
    <location>
        <begin position="1"/>
        <end position="23"/>
    </location>
</feature>
<dbReference type="PANTHER" id="PTHR23523">
    <property type="match status" value="1"/>
</dbReference>
<feature type="transmembrane region" description="Helical" evidence="6">
    <location>
        <begin position="153"/>
        <end position="177"/>
    </location>
</feature>
<gene>
    <name evidence="8" type="ORF">ACFQDO_01965</name>
</gene>
<dbReference type="Proteomes" id="UP001596189">
    <property type="component" value="Unassembled WGS sequence"/>
</dbReference>
<keyword evidence="4 6" id="KW-0472">Membrane</keyword>
<dbReference type="Gene3D" id="1.20.1250.20">
    <property type="entry name" value="MFS general substrate transporter like domains"/>
    <property type="match status" value="2"/>
</dbReference>
<dbReference type="InterPro" id="IPR052524">
    <property type="entry name" value="MFS_Cyanate_Porter"/>
</dbReference>
<dbReference type="InterPro" id="IPR020846">
    <property type="entry name" value="MFS_dom"/>
</dbReference>
<feature type="transmembrane region" description="Helical" evidence="6">
    <location>
        <begin position="122"/>
        <end position="141"/>
    </location>
</feature>
<protein>
    <submittedName>
        <fullName evidence="8">CynX/NimT family MFS transporter</fullName>
    </submittedName>
</protein>
<dbReference type="PROSITE" id="PS50850">
    <property type="entry name" value="MFS"/>
    <property type="match status" value="1"/>
</dbReference>
<keyword evidence="2 6" id="KW-0812">Transmembrane</keyword>
<feature type="transmembrane region" description="Helical" evidence="6">
    <location>
        <begin position="358"/>
        <end position="377"/>
    </location>
</feature>
<feature type="transmembrane region" description="Helical" evidence="6">
    <location>
        <begin position="68"/>
        <end position="87"/>
    </location>
</feature>
<feature type="transmembrane region" description="Helical" evidence="6">
    <location>
        <begin position="31"/>
        <end position="48"/>
    </location>
</feature>
<keyword evidence="3 6" id="KW-1133">Transmembrane helix</keyword>
<dbReference type="InterPro" id="IPR036259">
    <property type="entry name" value="MFS_trans_sf"/>
</dbReference>
<evidence type="ECO:0000256" key="3">
    <source>
        <dbReference type="ARBA" id="ARBA00022989"/>
    </source>
</evidence>
<evidence type="ECO:0000256" key="5">
    <source>
        <dbReference type="SAM" id="MobiDB-lite"/>
    </source>
</evidence>
<dbReference type="RefSeq" id="WP_345716756.1">
    <property type="nucleotide sequence ID" value="NZ_BAABFP010000005.1"/>
</dbReference>
<feature type="transmembrane region" description="Helical" evidence="6">
    <location>
        <begin position="389"/>
        <end position="408"/>
    </location>
</feature>
<dbReference type="Pfam" id="PF07690">
    <property type="entry name" value="MFS_1"/>
    <property type="match status" value="1"/>
</dbReference>
<feature type="transmembrane region" description="Helical" evidence="6">
    <location>
        <begin position="99"/>
        <end position="116"/>
    </location>
</feature>
<feature type="transmembrane region" description="Helical" evidence="6">
    <location>
        <begin position="324"/>
        <end position="346"/>
    </location>
</feature>
<evidence type="ECO:0000259" key="7">
    <source>
        <dbReference type="PROSITE" id="PS50850"/>
    </source>
</evidence>
<proteinExistence type="predicted"/>
<keyword evidence="9" id="KW-1185">Reference proteome</keyword>
<name>A0ABW1JAR9_9ACTN</name>
<feature type="domain" description="Major facilitator superfamily (MFS) profile" evidence="7">
    <location>
        <begin position="29"/>
        <end position="413"/>
    </location>
</feature>
<reference evidence="9" key="1">
    <citation type="journal article" date="2019" name="Int. J. Syst. Evol. Microbiol.">
        <title>The Global Catalogue of Microorganisms (GCM) 10K type strain sequencing project: providing services to taxonomists for standard genome sequencing and annotation.</title>
        <authorList>
            <consortium name="The Broad Institute Genomics Platform"/>
            <consortium name="The Broad Institute Genome Sequencing Center for Infectious Disease"/>
            <person name="Wu L."/>
            <person name="Ma J."/>
        </authorList>
    </citation>
    <scope>NUCLEOTIDE SEQUENCE [LARGE SCALE GENOMIC DNA]</scope>
    <source>
        <strain evidence="9">KACC 14249</strain>
    </source>
</reference>
<feature type="transmembrane region" description="Helical" evidence="6">
    <location>
        <begin position="189"/>
        <end position="207"/>
    </location>
</feature>
<evidence type="ECO:0000313" key="9">
    <source>
        <dbReference type="Proteomes" id="UP001596189"/>
    </source>
</evidence>
<comment type="subcellular location">
    <subcellularLocation>
        <location evidence="1">Cell membrane</location>
        <topology evidence="1">Multi-pass membrane protein</topology>
    </subcellularLocation>
</comment>